<gene>
    <name evidence="4" type="ORF">IAA72_00540</name>
</gene>
<dbReference type="Pfam" id="PF00106">
    <property type="entry name" value="adh_short"/>
    <property type="match status" value="1"/>
</dbReference>
<keyword evidence="2" id="KW-0560">Oxidoreductase</keyword>
<comment type="similarity">
    <text evidence="1 3">Belongs to the short-chain dehydrogenases/reductases (SDR) family.</text>
</comment>
<accession>A0A9D9NCB2</accession>
<evidence type="ECO:0000313" key="4">
    <source>
        <dbReference type="EMBL" id="MBO8468256.1"/>
    </source>
</evidence>
<evidence type="ECO:0000256" key="3">
    <source>
        <dbReference type="RuleBase" id="RU000363"/>
    </source>
</evidence>
<dbReference type="GO" id="GO:0016616">
    <property type="term" value="F:oxidoreductase activity, acting on the CH-OH group of donors, NAD or NADP as acceptor"/>
    <property type="evidence" value="ECO:0007669"/>
    <property type="project" value="TreeGrafter"/>
</dbReference>
<dbReference type="InterPro" id="IPR020904">
    <property type="entry name" value="Sc_DH/Rdtase_CS"/>
</dbReference>
<proteinExistence type="inferred from homology"/>
<dbReference type="Gene3D" id="3.40.50.720">
    <property type="entry name" value="NAD(P)-binding Rossmann-like Domain"/>
    <property type="match status" value="1"/>
</dbReference>
<dbReference type="FunFam" id="3.40.50.720:FF:000084">
    <property type="entry name" value="Short-chain dehydrogenase reductase"/>
    <property type="match status" value="1"/>
</dbReference>
<comment type="caution">
    <text evidence="4">The sequence shown here is derived from an EMBL/GenBank/DDBJ whole genome shotgun (WGS) entry which is preliminary data.</text>
</comment>
<dbReference type="PRINTS" id="PR00080">
    <property type="entry name" value="SDRFAMILY"/>
</dbReference>
<organism evidence="4 5">
    <name type="scientific">Candidatus Ornithospirochaeta stercoravium</name>
    <dbReference type="NCBI Taxonomy" id="2840897"/>
    <lineage>
        <taxon>Bacteria</taxon>
        <taxon>Pseudomonadati</taxon>
        <taxon>Spirochaetota</taxon>
        <taxon>Spirochaetia</taxon>
        <taxon>Spirochaetales</taxon>
        <taxon>Spirochaetaceae</taxon>
        <taxon>Spirochaetaceae incertae sedis</taxon>
        <taxon>Candidatus Ornithospirochaeta</taxon>
    </lineage>
</organism>
<dbReference type="PANTHER" id="PTHR42760:SF133">
    <property type="entry name" value="3-OXOACYL-[ACYL-CARRIER-PROTEIN] REDUCTASE"/>
    <property type="match status" value="1"/>
</dbReference>
<name>A0A9D9NCB2_9SPIO</name>
<dbReference type="NCBIfam" id="NF009386">
    <property type="entry name" value="PRK12745.1"/>
    <property type="match status" value="1"/>
</dbReference>
<protein>
    <submittedName>
        <fullName evidence="4">3-ketoacyl-ACP reductase</fullName>
    </submittedName>
</protein>
<dbReference type="PROSITE" id="PS00061">
    <property type="entry name" value="ADH_SHORT"/>
    <property type="match status" value="1"/>
</dbReference>
<sequence>MNKTALITGASRGIGFAIAKQLGLDGFSIAAVATGPQEKNQKQLDILTESGIRWKYIQADISNHDDRIRIVKETVDTFGRIDVLVNNAGVAPRERKDLLEMSEESFDRVLSINTKGNMFLTQLVARQMITQEIRGRKRGTIINISSCSAEVSSTSRGEYCVSKAGVSMLTKLYADRLASEGILVHEIRPGVIATDMTNTVAEKYDKLIDDWLFPIARWGCPEDVAMAVSAFADEHFLYTTGNYVDVDGGFHIKRL</sequence>
<evidence type="ECO:0000313" key="5">
    <source>
        <dbReference type="Proteomes" id="UP000810292"/>
    </source>
</evidence>
<dbReference type="InterPro" id="IPR002347">
    <property type="entry name" value="SDR_fam"/>
</dbReference>
<dbReference type="InterPro" id="IPR036291">
    <property type="entry name" value="NAD(P)-bd_dom_sf"/>
</dbReference>
<dbReference type="PANTHER" id="PTHR42760">
    <property type="entry name" value="SHORT-CHAIN DEHYDROGENASES/REDUCTASES FAMILY MEMBER"/>
    <property type="match status" value="1"/>
</dbReference>
<reference evidence="4" key="1">
    <citation type="submission" date="2020-10" db="EMBL/GenBank/DDBJ databases">
        <authorList>
            <person name="Gilroy R."/>
        </authorList>
    </citation>
    <scope>NUCLEOTIDE SEQUENCE</scope>
    <source>
        <strain evidence="4">14700</strain>
    </source>
</reference>
<reference evidence="4" key="2">
    <citation type="journal article" date="2021" name="PeerJ">
        <title>Extensive microbial diversity within the chicken gut microbiome revealed by metagenomics and culture.</title>
        <authorList>
            <person name="Gilroy R."/>
            <person name="Ravi A."/>
            <person name="Getino M."/>
            <person name="Pursley I."/>
            <person name="Horton D.L."/>
            <person name="Alikhan N.F."/>
            <person name="Baker D."/>
            <person name="Gharbi K."/>
            <person name="Hall N."/>
            <person name="Watson M."/>
            <person name="Adriaenssens E.M."/>
            <person name="Foster-Nyarko E."/>
            <person name="Jarju S."/>
            <person name="Secka A."/>
            <person name="Antonio M."/>
            <person name="Oren A."/>
            <person name="Chaudhuri R.R."/>
            <person name="La Ragione R."/>
            <person name="Hildebrand F."/>
            <person name="Pallen M.J."/>
        </authorList>
    </citation>
    <scope>NUCLEOTIDE SEQUENCE</scope>
    <source>
        <strain evidence="4">14700</strain>
    </source>
</reference>
<dbReference type="AlphaFoldDB" id="A0A9D9NCB2"/>
<dbReference type="SUPFAM" id="SSF51735">
    <property type="entry name" value="NAD(P)-binding Rossmann-fold domains"/>
    <property type="match status" value="1"/>
</dbReference>
<evidence type="ECO:0000256" key="1">
    <source>
        <dbReference type="ARBA" id="ARBA00006484"/>
    </source>
</evidence>
<dbReference type="Proteomes" id="UP000810292">
    <property type="component" value="Unassembled WGS sequence"/>
</dbReference>
<evidence type="ECO:0000256" key="2">
    <source>
        <dbReference type="ARBA" id="ARBA00023002"/>
    </source>
</evidence>
<dbReference type="EMBL" id="JADIMF010000008">
    <property type="protein sequence ID" value="MBO8468256.1"/>
    <property type="molecule type" value="Genomic_DNA"/>
</dbReference>
<dbReference type="PRINTS" id="PR00081">
    <property type="entry name" value="GDHRDH"/>
</dbReference>